<keyword evidence="4 12" id="KW-0812">Transmembrane</keyword>
<evidence type="ECO:0000256" key="3">
    <source>
        <dbReference type="ARBA" id="ARBA00007351"/>
    </source>
</evidence>
<evidence type="ECO:0000256" key="11">
    <source>
        <dbReference type="ARBA" id="ARBA00041642"/>
    </source>
</evidence>
<evidence type="ECO:0000256" key="2">
    <source>
        <dbReference type="ARBA" id="ARBA00004673"/>
    </source>
</evidence>
<evidence type="ECO:0000256" key="5">
    <source>
        <dbReference type="ARBA" id="ARBA00022792"/>
    </source>
</evidence>
<keyword evidence="6" id="KW-0809">Transit peptide</keyword>
<accession>A0A8C1SMX7</accession>
<dbReference type="Proteomes" id="UP000694700">
    <property type="component" value="Unplaced"/>
</dbReference>
<organism evidence="13 14">
    <name type="scientific">Cyprinus carpio</name>
    <name type="common">Common carp</name>
    <dbReference type="NCBI Taxonomy" id="7962"/>
    <lineage>
        <taxon>Eukaryota</taxon>
        <taxon>Metazoa</taxon>
        <taxon>Chordata</taxon>
        <taxon>Craniata</taxon>
        <taxon>Vertebrata</taxon>
        <taxon>Euteleostomi</taxon>
        <taxon>Actinopterygii</taxon>
        <taxon>Neopterygii</taxon>
        <taxon>Teleostei</taxon>
        <taxon>Ostariophysi</taxon>
        <taxon>Cypriniformes</taxon>
        <taxon>Cyprinidae</taxon>
        <taxon>Cyprininae</taxon>
        <taxon>Cyprinus</taxon>
    </lineage>
</organism>
<evidence type="ECO:0000256" key="6">
    <source>
        <dbReference type="ARBA" id="ARBA00022946"/>
    </source>
</evidence>
<evidence type="ECO:0000256" key="7">
    <source>
        <dbReference type="ARBA" id="ARBA00022989"/>
    </source>
</evidence>
<protein>
    <recommendedName>
        <fullName evidence="10">Cytochrome c oxidase subunit 7B, mitochondrial</fullName>
    </recommendedName>
    <alternativeName>
        <fullName evidence="11">Cytochrome c oxidase polypeptide VIIb</fullName>
    </alternativeName>
</protein>
<dbReference type="InterPro" id="IPR023272">
    <property type="entry name" value="Cyt_c_oxidase_suVIIB_dom_sf"/>
</dbReference>
<dbReference type="Gene3D" id="4.10.51.10">
    <property type="entry name" value="Cytochrome C Oxidase, chain K"/>
    <property type="match status" value="1"/>
</dbReference>
<evidence type="ECO:0000313" key="13">
    <source>
        <dbReference type="Ensembl" id="ENSCCRP00015010266.1"/>
    </source>
</evidence>
<comment type="subcellular location">
    <subcellularLocation>
        <location evidence="1">Mitochondrion inner membrane</location>
        <topology evidence="1">Single-pass membrane protein</topology>
    </subcellularLocation>
</comment>
<dbReference type="Ensembl" id="ENSCCRT00015010658.1">
    <property type="protein sequence ID" value="ENSCCRP00015010266.1"/>
    <property type="gene ID" value="ENSCCRG00015004892.1"/>
</dbReference>
<keyword evidence="8" id="KW-0496">Mitochondrion</keyword>
<evidence type="ECO:0000256" key="4">
    <source>
        <dbReference type="ARBA" id="ARBA00022692"/>
    </source>
</evidence>
<keyword evidence="7 12" id="KW-1133">Transmembrane helix</keyword>
<sequence>MLNLPLIVFRLPSRARARARIAHLFPSSSLLYRNITMFRFAKAALNLSGQSARQVAVRQKSDLSREFHAKYGPPLLIAGVTFCTAVWAYVITSTGIAWNLSPVGKVQPKPWQEE</sequence>
<evidence type="ECO:0000256" key="9">
    <source>
        <dbReference type="ARBA" id="ARBA00023136"/>
    </source>
</evidence>
<proteinExistence type="inferred from homology"/>
<feature type="transmembrane region" description="Helical" evidence="12">
    <location>
        <begin position="75"/>
        <end position="98"/>
    </location>
</feature>
<evidence type="ECO:0000256" key="12">
    <source>
        <dbReference type="SAM" id="Phobius"/>
    </source>
</evidence>
<name>A0A8C1SMX7_CYPCA</name>
<dbReference type="PANTHER" id="PTHR16716:SF0">
    <property type="entry name" value="CYTOCHROME C OXIDASE SUBUNIT 7B, MITOCHONDRIAL"/>
    <property type="match status" value="1"/>
</dbReference>
<dbReference type="GO" id="GO:0005743">
    <property type="term" value="C:mitochondrial inner membrane"/>
    <property type="evidence" value="ECO:0007669"/>
    <property type="project" value="UniProtKB-SubCell"/>
</dbReference>
<dbReference type="Pfam" id="PF05392">
    <property type="entry name" value="COX7B"/>
    <property type="match status" value="1"/>
</dbReference>
<keyword evidence="5" id="KW-0999">Mitochondrion inner membrane</keyword>
<dbReference type="InterPro" id="IPR008433">
    <property type="entry name" value="Cyt_c_oxidase_suVIIB"/>
</dbReference>
<dbReference type="GO" id="GO:0006123">
    <property type="term" value="P:mitochondrial electron transport, cytochrome c to oxygen"/>
    <property type="evidence" value="ECO:0007669"/>
    <property type="project" value="InterPro"/>
</dbReference>
<dbReference type="AlphaFoldDB" id="A0A8C1SMX7"/>
<dbReference type="UniPathway" id="UPA00705"/>
<evidence type="ECO:0000256" key="10">
    <source>
        <dbReference type="ARBA" id="ARBA00040623"/>
    </source>
</evidence>
<evidence type="ECO:0000313" key="14">
    <source>
        <dbReference type="Proteomes" id="UP000694700"/>
    </source>
</evidence>
<reference evidence="13" key="1">
    <citation type="submission" date="2025-08" db="UniProtKB">
        <authorList>
            <consortium name="Ensembl"/>
        </authorList>
    </citation>
    <scope>IDENTIFICATION</scope>
</reference>
<evidence type="ECO:0000256" key="8">
    <source>
        <dbReference type="ARBA" id="ARBA00023128"/>
    </source>
</evidence>
<keyword evidence="9 12" id="KW-0472">Membrane</keyword>
<dbReference type="SUPFAM" id="SSF81423">
    <property type="entry name" value="Mitochondrial cytochrome c oxidase subunit VIIb"/>
    <property type="match status" value="1"/>
</dbReference>
<dbReference type="PANTHER" id="PTHR16716">
    <property type="entry name" value="CYTOCHROME C OXIDASE SUBUNIT 7B, MITOCHONDRIAL"/>
    <property type="match status" value="1"/>
</dbReference>
<evidence type="ECO:0000256" key="1">
    <source>
        <dbReference type="ARBA" id="ARBA00004434"/>
    </source>
</evidence>
<comment type="pathway">
    <text evidence="2">Energy metabolism; oxidative phosphorylation.</text>
</comment>
<comment type="similarity">
    <text evidence="3">Belongs to the cytochrome c oxidase VIIb family.</text>
</comment>